<accession>A0A087U0T2</accession>
<gene>
    <name evidence="3" type="ORF">X975_09016</name>
</gene>
<organism evidence="3 4">
    <name type="scientific">Stegodyphus mimosarum</name>
    <name type="common">African social velvet spider</name>
    <dbReference type="NCBI Taxonomy" id="407821"/>
    <lineage>
        <taxon>Eukaryota</taxon>
        <taxon>Metazoa</taxon>
        <taxon>Ecdysozoa</taxon>
        <taxon>Arthropoda</taxon>
        <taxon>Chelicerata</taxon>
        <taxon>Arachnida</taxon>
        <taxon>Araneae</taxon>
        <taxon>Araneomorphae</taxon>
        <taxon>Entelegynae</taxon>
        <taxon>Eresoidea</taxon>
        <taxon>Eresidae</taxon>
        <taxon>Stegodyphus</taxon>
    </lineage>
</organism>
<dbReference type="InterPro" id="IPR026791">
    <property type="entry name" value="DOCK"/>
</dbReference>
<evidence type="ECO:0000313" key="4">
    <source>
        <dbReference type="Proteomes" id="UP000054359"/>
    </source>
</evidence>
<dbReference type="InterPro" id="IPR027007">
    <property type="entry name" value="C2_DOCK-type_domain"/>
</dbReference>
<reference evidence="3 4" key="1">
    <citation type="submission" date="2013-11" db="EMBL/GenBank/DDBJ databases">
        <title>Genome sequencing of Stegodyphus mimosarum.</title>
        <authorList>
            <person name="Bechsgaard J."/>
        </authorList>
    </citation>
    <scope>NUCLEOTIDE SEQUENCE [LARGE SCALE GENOMIC DNA]</scope>
</reference>
<keyword evidence="4" id="KW-1185">Reference proteome</keyword>
<evidence type="ECO:0000313" key="3">
    <source>
        <dbReference type="EMBL" id="KFM70971.1"/>
    </source>
</evidence>
<dbReference type="GO" id="GO:0016477">
    <property type="term" value="P:cell migration"/>
    <property type="evidence" value="ECO:0007669"/>
    <property type="project" value="TreeGrafter"/>
</dbReference>
<proteinExistence type="inferred from homology"/>
<dbReference type="InterPro" id="IPR056372">
    <property type="entry name" value="TPR_DOCK"/>
</dbReference>
<feature type="domain" description="C2 DOCK-type" evidence="2">
    <location>
        <begin position="1"/>
        <end position="81"/>
    </location>
</feature>
<dbReference type="Proteomes" id="UP000054359">
    <property type="component" value="Unassembled WGS sequence"/>
</dbReference>
<dbReference type="GO" id="GO:0007264">
    <property type="term" value="P:small GTPase-mediated signal transduction"/>
    <property type="evidence" value="ECO:0007669"/>
    <property type="project" value="InterPro"/>
</dbReference>
<dbReference type="PANTHER" id="PTHR45653:SF10">
    <property type="entry name" value="MYOBLAST CITY, ISOFORM B"/>
    <property type="match status" value="1"/>
</dbReference>
<protein>
    <submittedName>
        <fullName evidence="3">Dedicator of cytokinesis protein 1</fullName>
    </submittedName>
</protein>
<evidence type="ECO:0000256" key="1">
    <source>
        <dbReference type="PROSITE-ProRule" id="PRU00983"/>
    </source>
</evidence>
<dbReference type="GO" id="GO:0007520">
    <property type="term" value="P:myoblast fusion"/>
    <property type="evidence" value="ECO:0007669"/>
    <property type="project" value="TreeGrafter"/>
</dbReference>
<dbReference type="OrthoDB" id="18896at2759"/>
<evidence type="ECO:0000259" key="2">
    <source>
        <dbReference type="PROSITE" id="PS51650"/>
    </source>
</evidence>
<sequence length="175" mass="20108">MQENGTTLKDEMHELLVYKIDYKRFDDNDVSYLSLPSTRQELEKYILTNCSSPVKGSSSLVSANGLCLSSKDCFYISSVVCSTKLTQNVDLLGLLKWWSNPESLRNNLNSLMKVDGEEVVKFLQDTLDALFNILMQNSDSELYDNLVFEALIFIIGLISDRKYHHFRPILDMYIK</sequence>
<dbReference type="InterPro" id="IPR035892">
    <property type="entry name" value="C2_domain_sf"/>
</dbReference>
<dbReference type="GO" id="GO:0005886">
    <property type="term" value="C:plasma membrane"/>
    <property type="evidence" value="ECO:0007669"/>
    <property type="project" value="TreeGrafter"/>
</dbReference>
<dbReference type="PROSITE" id="PS51650">
    <property type="entry name" value="C2_DOCK"/>
    <property type="match status" value="1"/>
</dbReference>
<dbReference type="GO" id="GO:0031267">
    <property type="term" value="F:small GTPase binding"/>
    <property type="evidence" value="ECO:0007669"/>
    <property type="project" value="TreeGrafter"/>
</dbReference>
<comment type="similarity">
    <text evidence="1">Belongs to the DOCK family.</text>
</comment>
<dbReference type="GO" id="GO:0005737">
    <property type="term" value="C:cytoplasm"/>
    <property type="evidence" value="ECO:0007669"/>
    <property type="project" value="TreeGrafter"/>
</dbReference>
<name>A0A087U0T2_STEMI</name>
<dbReference type="EMBL" id="KK117620">
    <property type="protein sequence ID" value="KFM70971.1"/>
    <property type="molecule type" value="Genomic_DNA"/>
</dbReference>
<dbReference type="Gene3D" id="2.60.40.150">
    <property type="entry name" value="C2 domain"/>
    <property type="match status" value="1"/>
</dbReference>
<dbReference type="GO" id="GO:0005085">
    <property type="term" value="F:guanyl-nucleotide exchange factor activity"/>
    <property type="evidence" value="ECO:0007669"/>
    <property type="project" value="InterPro"/>
</dbReference>
<dbReference type="Pfam" id="PF23554">
    <property type="entry name" value="TPR_DOCK"/>
    <property type="match status" value="1"/>
</dbReference>
<dbReference type="STRING" id="407821.A0A087U0T2"/>
<feature type="non-terminal residue" evidence="3">
    <location>
        <position position="175"/>
    </location>
</feature>
<dbReference type="PANTHER" id="PTHR45653">
    <property type="entry name" value="DEDICATOR OF CYTOKINESIS"/>
    <property type="match status" value="1"/>
</dbReference>
<dbReference type="Pfam" id="PF14429">
    <property type="entry name" value="DOCK-C2"/>
    <property type="match status" value="1"/>
</dbReference>
<dbReference type="AlphaFoldDB" id="A0A087U0T2"/>